<evidence type="ECO:0000256" key="1">
    <source>
        <dbReference type="SAM" id="Phobius"/>
    </source>
</evidence>
<accession>A0A6J7L1K7</accession>
<proteinExistence type="predicted"/>
<protein>
    <submittedName>
        <fullName evidence="2">Unannotated protein</fullName>
    </submittedName>
</protein>
<evidence type="ECO:0000313" key="2">
    <source>
        <dbReference type="EMBL" id="CAB4960632.1"/>
    </source>
</evidence>
<organism evidence="2">
    <name type="scientific">freshwater metagenome</name>
    <dbReference type="NCBI Taxonomy" id="449393"/>
    <lineage>
        <taxon>unclassified sequences</taxon>
        <taxon>metagenomes</taxon>
        <taxon>ecological metagenomes</taxon>
    </lineage>
</organism>
<keyword evidence="1" id="KW-1133">Transmembrane helix</keyword>
<reference evidence="2" key="1">
    <citation type="submission" date="2020-05" db="EMBL/GenBank/DDBJ databases">
        <authorList>
            <person name="Chiriac C."/>
            <person name="Salcher M."/>
            <person name="Ghai R."/>
            <person name="Kavagutti S V."/>
        </authorList>
    </citation>
    <scope>NUCLEOTIDE SEQUENCE</scope>
</reference>
<keyword evidence="1" id="KW-0812">Transmembrane</keyword>
<dbReference type="EMBL" id="CAFBNR010000020">
    <property type="protein sequence ID" value="CAB4960632.1"/>
    <property type="molecule type" value="Genomic_DNA"/>
</dbReference>
<feature type="transmembrane region" description="Helical" evidence="1">
    <location>
        <begin position="12"/>
        <end position="31"/>
    </location>
</feature>
<feature type="transmembrane region" description="Helical" evidence="1">
    <location>
        <begin position="160"/>
        <end position="181"/>
    </location>
</feature>
<feature type="transmembrane region" description="Helical" evidence="1">
    <location>
        <begin position="359"/>
        <end position="383"/>
    </location>
</feature>
<dbReference type="AlphaFoldDB" id="A0A6J7L1K7"/>
<feature type="transmembrane region" description="Helical" evidence="1">
    <location>
        <begin position="258"/>
        <end position="276"/>
    </location>
</feature>
<name>A0A6J7L1K7_9ZZZZ</name>
<feature type="transmembrane region" description="Helical" evidence="1">
    <location>
        <begin position="134"/>
        <end position="153"/>
    </location>
</feature>
<sequence>MSLRRYFAPKTLAPYVIAFLLAFIPAFMHIVQYPKFSPIDELRHLDYALQITRGHVPKLGDKLGQDAMHEESCRGIDFQWLDPPCDSVKFPPAAFRDDGWQTASPHPPLYYILSGISGRTLRGLGILDGAIDGARLMSALLFGFGFAATFAAGRQLGVRSFPLLAGLGLLITLPGALHSASIVTPDSFAMLAGGGALLAAVLWKKNLLSTRWLIVVGALVGFTKLTNLVMLLAVAAWLVTDALMQKRDEQRGLSLVKAPLLMFAAGALTSGAWLVLDSLRATISADIVPQTIAMKFDGLPPLKHLLNPDVLLTWFPPGRSFDSARFFNQYVSLMRSFVLPLLIGAIIVSALRVQKGNDIASLSLFAGLAGLVGAPAFIIGTVITSGVLIGAEGRYAVCLLPVYVIAIASQSKGRVGDVLLGLLGGSAWIICTYAILVG</sequence>
<feature type="transmembrane region" description="Helical" evidence="1">
    <location>
        <begin position="212"/>
        <end position="238"/>
    </location>
</feature>
<gene>
    <name evidence="2" type="ORF">UFOPK3879_00581</name>
</gene>
<feature type="transmembrane region" description="Helical" evidence="1">
    <location>
        <begin position="333"/>
        <end position="353"/>
    </location>
</feature>
<feature type="transmembrane region" description="Helical" evidence="1">
    <location>
        <begin position="395"/>
        <end position="412"/>
    </location>
</feature>
<keyword evidence="1" id="KW-0472">Membrane</keyword>
<feature type="transmembrane region" description="Helical" evidence="1">
    <location>
        <begin position="418"/>
        <end position="437"/>
    </location>
</feature>